<organism evidence="5 6">
    <name type="scientific">Aspergillus felis</name>
    <dbReference type="NCBI Taxonomy" id="1287682"/>
    <lineage>
        <taxon>Eukaryota</taxon>
        <taxon>Fungi</taxon>
        <taxon>Dikarya</taxon>
        <taxon>Ascomycota</taxon>
        <taxon>Pezizomycotina</taxon>
        <taxon>Eurotiomycetes</taxon>
        <taxon>Eurotiomycetidae</taxon>
        <taxon>Eurotiales</taxon>
        <taxon>Aspergillaceae</taxon>
        <taxon>Aspergillus</taxon>
        <taxon>Aspergillus subgen. Fumigati</taxon>
    </lineage>
</organism>
<evidence type="ECO:0000313" key="5">
    <source>
        <dbReference type="EMBL" id="KAF7168335.1"/>
    </source>
</evidence>
<dbReference type="Pfam" id="PF13041">
    <property type="entry name" value="PPR_2"/>
    <property type="match status" value="1"/>
</dbReference>
<dbReference type="GO" id="GO:0006355">
    <property type="term" value="P:regulation of DNA-templated transcription"/>
    <property type="evidence" value="ECO:0007669"/>
    <property type="project" value="InterPro"/>
</dbReference>
<feature type="repeat" description="PPR" evidence="2">
    <location>
        <begin position="575"/>
        <end position="609"/>
    </location>
</feature>
<dbReference type="PANTHER" id="PTHR36167:SF3">
    <property type="entry name" value="C2H2 FINGER DOMAIN TRANSCRIPTION FACTOR (EUROFUNG)-RELATED"/>
    <property type="match status" value="1"/>
</dbReference>
<dbReference type="Gene3D" id="1.25.40.10">
    <property type="entry name" value="Tetratricopeptide repeat domain"/>
    <property type="match status" value="1"/>
</dbReference>
<dbReference type="PROSITE" id="PS50157">
    <property type="entry name" value="ZINC_FINGER_C2H2_2"/>
    <property type="match status" value="1"/>
</dbReference>
<dbReference type="OrthoDB" id="185373at2759"/>
<feature type="compositionally biased region" description="Low complexity" evidence="3">
    <location>
        <begin position="110"/>
        <end position="120"/>
    </location>
</feature>
<gene>
    <name evidence="5" type="ORF">CNMCM5623_001343</name>
</gene>
<dbReference type="GO" id="GO:0008270">
    <property type="term" value="F:zinc ion binding"/>
    <property type="evidence" value="ECO:0007669"/>
    <property type="project" value="UniProtKB-KW"/>
</dbReference>
<feature type="compositionally biased region" description="Acidic residues" evidence="3">
    <location>
        <begin position="818"/>
        <end position="827"/>
    </location>
</feature>
<feature type="region of interest" description="Disordered" evidence="3">
    <location>
        <begin position="760"/>
        <end position="788"/>
    </location>
</feature>
<protein>
    <recommendedName>
        <fullName evidence="4">C2H2-type domain-containing protein</fullName>
    </recommendedName>
</protein>
<feature type="domain" description="C2H2-type" evidence="4">
    <location>
        <begin position="259"/>
        <end position="290"/>
    </location>
</feature>
<feature type="region of interest" description="Disordered" evidence="3">
    <location>
        <begin position="474"/>
        <end position="499"/>
    </location>
</feature>
<name>A0A8H6UZD7_9EURO</name>
<keyword evidence="1" id="KW-0862">Zinc</keyword>
<feature type="region of interest" description="Disordered" evidence="3">
    <location>
        <begin position="1"/>
        <end position="229"/>
    </location>
</feature>
<comment type="caution">
    <text evidence="5">The sequence shown here is derived from an EMBL/GenBank/DDBJ whole genome shotgun (WGS) entry which is preliminary data.</text>
</comment>
<dbReference type="AlphaFoldDB" id="A0A8H6UZD7"/>
<keyword evidence="1" id="KW-0479">Metal-binding</keyword>
<sequence length="1144" mass="127135">MDNRPASEYAQSGSHFPYPPSATAHSELPAADQASAAATAQYTPQQEVRPTPQYTPQPEVRPASAAAANISSSNTPQSDYGLNQPPAARSPAYPDYLARPPQYHHAPNTQAGGAAGMAQATSPSMTTLHDGHQNDHRNHTNVKSDADVPIDPSIAASSPTYPPPYSPYQPQGHDMAQYQGHPPPPPPQMYGRPEWSHGYGQHQHGLPGPYSAPATTVGPASPAATAGPRPGQVYSFVPIPGAQQHKRPRRRYEEIERMYKCGWNGCEKAYGTLNHLNAHVTMQSHGAKRTPEEFKEIRKEWKARKKEEEAQRKAAEERERAAAAQAAQANQVDAPGPTDPAQAQPPAYAGGVRPQLPPIGYQPADGQVPGQYGGASGMVYQGNGQMAYPPNYPHSPYGQSGQVYQQPLRTSVQHTVGLRSLPVSRSAQASQSILYTAPLARAAQRGPVVGQSVAWGSISGVKWYSTETSGLAAAEEQSAADSTANFEEDESQRKPSWGRQKRYQDHVLLEIASGGAHPDGGPLADIIRKKVVKKELKWLQDPKALADRVAKILQADDFPLAVAIVRGAQKENMECSVGWNHLLEYCMEKKQPKAAWSLYNEMKKRGRKPTSWTYTIMLSIYELNSAAKPSIIHSNAMLTVCVRHGHTDTLWEIASELPEDGPCSPDAVTYTLILRAIKDGISSDVKKMSEIDRILERKAQGVREGKRIWSDVVYRWSRSQLDLDIQLVRTMGLLLLEGGSERDCYDVFALLNQTTGLPILAKKPSPERQRESEMVRRRKSRSAENKEMEDVPFVDEGNRPYKLAETEMEERKEKTEPKEEEEEDEGFENLFDPVVPTDSASKMKEGTIGPSYVVPGNEELTILIEACYTMTQGLSAGKAYWKLLTLGDHEYTIKPDLPSSHAYLRLLRQYRASHATVEVVRDQVTEPTWKTFHIAFSCCLRDRRNLNVLKNANELLRLMDKSMVLPHPRALDKYLNLVQVLQDNPQHLVSLSGLKAGRKPSDSLDMMGRRLQLSLQRVALENLRPQIDKLHEAMKNGKSSFISRRERQWAAAGDTVSGGTARKVMDRTRGLIDEILKPQNASLLSKSDRDKFEQESQKLREYSDADMVRKFEYARVYPTLEQVMAFQEKHDPKQKADEAADEAD</sequence>
<evidence type="ECO:0000256" key="2">
    <source>
        <dbReference type="PROSITE-ProRule" id="PRU00708"/>
    </source>
</evidence>
<dbReference type="Pfam" id="PF13812">
    <property type="entry name" value="PPR_3"/>
    <property type="match status" value="1"/>
</dbReference>
<feature type="region of interest" description="Disordered" evidence="3">
    <location>
        <begin position="805"/>
        <end position="843"/>
    </location>
</feature>
<dbReference type="InterPro" id="IPR011990">
    <property type="entry name" value="TPR-like_helical_dom_sf"/>
</dbReference>
<feature type="compositionally biased region" description="Basic and acidic residues" evidence="3">
    <location>
        <begin position="764"/>
        <end position="788"/>
    </location>
</feature>
<accession>A0A8H6UZD7</accession>
<keyword evidence="1" id="KW-0863">Zinc-finger</keyword>
<evidence type="ECO:0000259" key="4">
    <source>
        <dbReference type="PROSITE" id="PS50157"/>
    </source>
</evidence>
<dbReference type="PROSITE" id="PS51375">
    <property type="entry name" value="PPR"/>
    <property type="match status" value="1"/>
</dbReference>
<evidence type="ECO:0000256" key="1">
    <source>
        <dbReference type="PROSITE-ProRule" id="PRU00042"/>
    </source>
</evidence>
<feature type="compositionally biased region" description="Basic and acidic residues" evidence="3">
    <location>
        <begin position="805"/>
        <end position="817"/>
    </location>
</feature>
<dbReference type="PROSITE" id="PS00028">
    <property type="entry name" value="ZINC_FINGER_C2H2_1"/>
    <property type="match status" value="1"/>
</dbReference>
<evidence type="ECO:0000313" key="6">
    <source>
        <dbReference type="Proteomes" id="UP000654922"/>
    </source>
</evidence>
<dbReference type="InterPro" id="IPR002885">
    <property type="entry name" value="PPR_rpt"/>
</dbReference>
<dbReference type="EMBL" id="JACBAE010001267">
    <property type="protein sequence ID" value="KAF7168335.1"/>
    <property type="molecule type" value="Genomic_DNA"/>
</dbReference>
<dbReference type="InterPro" id="IPR013087">
    <property type="entry name" value="Znf_C2H2_type"/>
</dbReference>
<reference evidence="5" key="1">
    <citation type="submission" date="2020-06" db="EMBL/GenBank/DDBJ databases">
        <title>Draft genome sequences of strains closely related to Aspergillus parafelis and Aspergillus hiratsukae.</title>
        <authorList>
            <person name="Dos Santos R.A.C."/>
            <person name="Rivero-Menendez O."/>
            <person name="Steenwyk J.L."/>
            <person name="Mead M.E."/>
            <person name="Goldman G.H."/>
            <person name="Alastruey-Izquierdo A."/>
            <person name="Rokas A."/>
        </authorList>
    </citation>
    <scope>NUCLEOTIDE SEQUENCE</scope>
    <source>
        <strain evidence="5">CNM-CM5623</strain>
    </source>
</reference>
<feature type="compositionally biased region" description="Basic and acidic residues" evidence="3">
    <location>
        <begin position="129"/>
        <end position="146"/>
    </location>
</feature>
<feature type="compositionally biased region" description="Low complexity" evidence="3">
    <location>
        <begin position="63"/>
        <end position="74"/>
    </location>
</feature>
<evidence type="ECO:0000256" key="3">
    <source>
        <dbReference type="SAM" id="MobiDB-lite"/>
    </source>
</evidence>
<dbReference type="InterPro" id="IPR039327">
    <property type="entry name" value="CON7-like"/>
</dbReference>
<proteinExistence type="predicted"/>
<feature type="compositionally biased region" description="Low complexity" evidence="3">
    <location>
        <begin position="29"/>
        <end position="46"/>
    </location>
</feature>
<dbReference type="Proteomes" id="UP000654922">
    <property type="component" value="Unassembled WGS sequence"/>
</dbReference>
<feature type="compositionally biased region" description="Basic and acidic residues" evidence="3">
    <location>
        <begin position="302"/>
        <end position="321"/>
    </location>
</feature>
<feature type="compositionally biased region" description="Low complexity" evidence="3">
    <location>
        <begin position="322"/>
        <end position="351"/>
    </location>
</feature>
<dbReference type="PANTHER" id="PTHR36167">
    <property type="entry name" value="C2H2 FINGER DOMAIN TRANSCRIPTION FACTOR (EUROFUNG)-RELATED"/>
    <property type="match status" value="1"/>
</dbReference>
<feature type="region of interest" description="Disordered" evidence="3">
    <location>
        <begin position="302"/>
        <end position="357"/>
    </location>
</feature>
<dbReference type="NCBIfam" id="TIGR00756">
    <property type="entry name" value="PPR"/>
    <property type="match status" value="1"/>
</dbReference>